<comment type="similarity">
    <text evidence="8">Belongs to the TrpC family.</text>
</comment>
<dbReference type="Proteomes" id="UP000503447">
    <property type="component" value="Chromosome"/>
</dbReference>
<evidence type="ECO:0000256" key="7">
    <source>
        <dbReference type="ARBA" id="ARBA00023239"/>
    </source>
</evidence>
<dbReference type="FunFam" id="3.20.20.70:FF:000024">
    <property type="entry name" value="Indole-3-glycerol phosphate synthase"/>
    <property type="match status" value="1"/>
</dbReference>
<dbReference type="AlphaFoldDB" id="A0A6M5YKP6"/>
<dbReference type="KEGG" id="ftj:FTUN_1434"/>
<dbReference type="RefSeq" id="WP_171470019.1">
    <property type="nucleotide sequence ID" value="NZ_CP053452.2"/>
</dbReference>
<dbReference type="InterPro" id="IPR013798">
    <property type="entry name" value="Indole-3-glycerol_P_synth_dom"/>
</dbReference>
<proteinExistence type="inferred from homology"/>
<gene>
    <name evidence="8" type="primary">trpC</name>
    <name evidence="10" type="ORF">FTUN_1434</name>
</gene>
<keyword evidence="11" id="KW-1185">Reference proteome</keyword>
<protein>
    <recommendedName>
        <fullName evidence="8">Indole-3-glycerol phosphate synthase</fullName>
        <shortName evidence="8">IGPS</shortName>
        <ecNumber evidence="8">4.1.1.48</ecNumber>
    </recommendedName>
</protein>
<dbReference type="EC" id="4.1.1.48" evidence="8"/>
<dbReference type="InterPro" id="IPR001468">
    <property type="entry name" value="Indole-3-GlycerolPSynthase_CS"/>
</dbReference>
<name>A0A6M5YKP6_9BACT</name>
<evidence type="ECO:0000256" key="1">
    <source>
        <dbReference type="ARBA" id="ARBA00001633"/>
    </source>
</evidence>
<dbReference type="UniPathway" id="UPA00035">
    <property type="reaction ID" value="UER00043"/>
</dbReference>
<dbReference type="CDD" id="cd00331">
    <property type="entry name" value="IGPS"/>
    <property type="match status" value="1"/>
</dbReference>
<dbReference type="NCBIfam" id="NF001377">
    <property type="entry name" value="PRK00278.2-4"/>
    <property type="match status" value="1"/>
</dbReference>
<evidence type="ECO:0000256" key="5">
    <source>
        <dbReference type="ARBA" id="ARBA00022822"/>
    </source>
</evidence>
<dbReference type="PANTHER" id="PTHR22854:SF2">
    <property type="entry name" value="INDOLE-3-GLYCEROL-PHOSPHATE SYNTHASE"/>
    <property type="match status" value="1"/>
</dbReference>
<dbReference type="Pfam" id="PF00218">
    <property type="entry name" value="IGPS"/>
    <property type="match status" value="1"/>
</dbReference>
<evidence type="ECO:0000259" key="9">
    <source>
        <dbReference type="Pfam" id="PF00218"/>
    </source>
</evidence>
<evidence type="ECO:0000256" key="4">
    <source>
        <dbReference type="ARBA" id="ARBA00022793"/>
    </source>
</evidence>
<keyword evidence="5 8" id="KW-0822">Tryptophan biosynthesis</keyword>
<accession>A0A6M5YKP6</accession>
<dbReference type="InterPro" id="IPR011060">
    <property type="entry name" value="RibuloseP-bd_barrel"/>
</dbReference>
<evidence type="ECO:0000313" key="11">
    <source>
        <dbReference type="Proteomes" id="UP000503447"/>
    </source>
</evidence>
<reference evidence="11" key="1">
    <citation type="submission" date="2020-05" db="EMBL/GenBank/DDBJ databases">
        <title>Frigoriglobus tundricola gen. nov., sp. nov., a psychrotolerant cellulolytic planctomycete of the family Gemmataceae with two divergent copies of 16S rRNA gene.</title>
        <authorList>
            <person name="Kulichevskaya I.S."/>
            <person name="Ivanova A.A."/>
            <person name="Naumoff D.G."/>
            <person name="Beletsky A.V."/>
            <person name="Rijpstra W.I.C."/>
            <person name="Sinninghe Damste J.S."/>
            <person name="Mardanov A.V."/>
            <person name="Ravin N.V."/>
            <person name="Dedysh S.N."/>
        </authorList>
    </citation>
    <scope>NUCLEOTIDE SEQUENCE [LARGE SCALE GENOMIC DNA]</scope>
    <source>
        <strain evidence="11">PL17</strain>
    </source>
</reference>
<dbReference type="SUPFAM" id="SSF51366">
    <property type="entry name" value="Ribulose-phoshate binding barrel"/>
    <property type="match status" value="1"/>
</dbReference>
<organism evidence="10 11">
    <name type="scientific">Frigoriglobus tundricola</name>
    <dbReference type="NCBI Taxonomy" id="2774151"/>
    <lineage>
        <taxon>Bacteria</taxon>
        <taxon>Pseudomonadati</taxon>
        <taxon>Planctomycetota</taxon>
        <taxon>Planctomycetia</taxon>
        <taxon>Gemmatales</taxon>
        <taxon>Gemmataceae</taxon>
        <taxon>Frigoriglobus</taxon>
    </lineage>
</organism>
<feature type="domain" description="Indole-3-glycerol phosphate synthase" evidence="9">
    <location>
        <begin position="5"/>
        <end position="256"/>
    </location>
</feature>
<dbReference type="HAMAP" id="MF_00134_B">
    <property type="entry name" value="IGPS_B"/>
    <property type="match status" value="1"/>
</dbReference>
<evidence type="ECO:0000313" key="10">
    <source>
        <dbReference type="EMBL" id="QJW93920.1"/>
    </source>
</evidence>
<dbReference type="EMBL" id="CP053452">
    <property type="protein sequence ID" value="QJW93920.1"/>
    <property type="molecule type" value="Genomic_DNA"/>
</dbReference>
<dbReference type="InterPro" id="IPR045186">
    <property type="entry name" value="Indole-3-glycerol_P_synth"/>
</dbReference>
<dbReference type="GO" id="GO:0004640">
    <property type="term" value="F:phosphoribosylanthranilate isomerase activity"/>
    <property type="evidence" value="ECO:0007669"/>
    <property type="project" value="TreeGrafter"/>
</dbReference>
<dbReference type="InterPro" id="IPR013785">
    <property type="entry name" value="Aldolase_TIM"/>
</dbReference>
<dbReference type="GO" id="GO:0000162">
    <property type="term" value="P:L-tryptophan biosynthetic process"/>
    <property type="evidence" value="ECO:0007669"/>
    <property type="project" value="UniProtKB-UniRule"/>
</dbReference>
<dbReference type="PROSITE" id="PS00614">
    <property type="entry name" value="IGPS"/>
    <property type="match status" value="1"/>
</dbReference>
<keyword evidence="6 8" id="KW-0057">Aromatic amino acid biosynthesis</keyword>
<keyword evidence="3 8" id="KW-0028">Amino-acid biosynthesis</keyword>
<evidence type="ECO:0000256" key="2">
    <source>
        <dbReference type="ARBA" id="ARBA00004696"/>
    </source>
</evidence>
<sequence length="260" mass="27767">MTTILDRIVETKRGEIARAKATVSEAELERAVADLPPARDFHAAIRRFNQITLIAEVKKASPSAGVIRPDFDPVAIATTYEAHGAAAISVLTDVEYFQGSLKYLTAVKAAVGVPVLRKDFILDRYQLLEARAAGADAVLLIAECLPGERLAALQSEAVALGLHTLVELHDADQLPRVLGCGAPVIGINNRDLRTFTTRLEHTLELLAQIPADRTVVSESGIKTHADLRTLGEAGARAVLVGESLMRAGDIGAALDALRGR</sequence>
<comment type="pathway">
    <text evidence="2 8">Amino-acid biosynthesis; L-tryptophan biosynthesis; L-tryptophan from chorismate: step 4/5.</text>
</comment>
<evidence type="ECO:0000256" key="8">
    <source>
        <dbReference type="HAMAP-Rule" id="MF_00134"/>
    </source>
</evidence>
<keyword evidence="4 8" id="KW-0210">Decarboxylase</keyword>
<comment type="catalytic activity">
    <reaction evidence="1 8">
        <text>1-(2-carboxyphenylamino)-1-deoxy-D-ribulose 5-phosphate + H(+) = (1S,2R)-1-C-(indol-3-yl)glycerol 3-phosphate + CO2 + H2O</text>
        <dbReference type="Rhea" id="RHEA:23476"/>
        <dbReference type="ChEBI" id="CHEBI:15377"/>
        <dbReference type="ChEBI" id="CHEBI:15378"/>
        <dbReference type="ChEBI" id="CHEBI:16526"/>
        <dbReference type="ChEBI" id="CHEBI:58613"/>
        <dbReference type="ChEBI" id="CHEBI:58866"/>
        <dbReference type="EC" id="4.1.1.48"/>
    </reaction>
</comment>
<evidence type="ECO:0000256" key="6">
    <source>
        <dbReference type="ARBA" id="ARBA00023141"/>
    </source>
</evidence>
<keyword evidence="7 8" id="KW-0456">Lyase</keyword>
<dbReference type="PANTHER" id="PTHR22854">
    <property type="entry name" value="TRYPTOPHAN BIOSYNTHESIS PROTEIN"/>
    <property type="match status" value="1"/>
</dbReference>
<evidence type="ECO:0000256" key="3">
    <source>
        <dbReference type="ARBA" id="ARBA00022605"/>
    </source>
</evidence>
<dbReference type="Gene3D" id="3.20.20.70">
    <property type="entry name" value="Aldolase class I"/>
    <property type="match status" value="1"/>
</dbReference>
<dbReference type="GO" id="GO:0004425">
    <property type="term" value="F:indole-3-glycerol-phosphate synthase activity"/>
    <property type="evidence" value="ECO:0007669"/>
    <property type="project" value="UniProtKB-UniRule"/>
</dbReference>